<dbReference type="SUPFAM" id="SSF103088">
    <property type="entry name" value="OmpA-like"/>
    <property type="match status" value="1"/>
</dbReference>
<protein>
    <submittedName>
        <fullName evidence="9">Peptidoglycan-associated lipoprotein Pal</fullName>
    </submittedName>
</protein>
<organism evidence="9 10">
    <name type="scientific">Sulfidibacter corallicola</name>
    <dbReference type="NCBI Taxonomy" id="2818388"/>
    <lineage>
        <taxon>Bacteria</taxon>
        <taxon>Pseudomonadati</taxon>
        <taxon>Acidobacteriota</taxon>
        <taxon>Holophagae</taxon>
        <taxon>Acanthopleuribacterales</taxon>
        <taxon>Acanthopleuribacteraceae</taxon>
        <taxon>Sulfidibacter</taxon>
    </lineage>
</organism>
<dbReference type="InterPro" id="IPR006664">
    <property type="entry name" value="OMP_bac"/>
</dbReference>
<evidence type="ECO:0000256" key="3">
    <source>
        <dbReference type="ARBA" id="ARBA00023136"/>
    </source>
</evidence>
<evidence type="ECO:0000256" key="2">
    <source>
        <dbReference type="ARBA" id="ARBA00022618"/>
    </source>
</evidence>
<dbReference type="AlphaFoldDB" id="A0A8A4TWP0"/>
<dbReference type="EMBL" id="CP071793">
    <property type="protein sequence ID" value="QTD54376.1"/>
    <property type="molecule type" value="Genomic_DNA"/>
</dbReference>
<evidence type="ECO:0000256" key="7">
    <source>
        <dbReference type="SAM" id="MobiDB-lite"/>
    </source>
</evidence>
<keyword evidence="4" id="KW-0998">Cell outer membrane</keyword>
<feature type="compositionally biased region" description="Basic and acidic residues" evidence="7">
    <location>
        <begin position="25"/>
        <end position="37"/>
    </location>
</feature>
<dbReference type="InterPro" id="IPR006665">
    <property type="entry name" value="OmpA-like"/>
</dbReference>
<dbReference type="PRINTS" id="PR01021">
    <property type="entry name" value="OMPADOMAIN"/>
</dbReference>
<dbReference type="PROSITE" id="PS51123">
    <property type="entry name" value="OMPA_2"/>
    <property type="match status" value="1"/>
</dbReference>
<keyword evidence="3 6" id="KW-0472">Membrane</keyword>
<dbReference type="GO" id="GO:0051301">
    <property type="term" value="P:cell division"/>
    <property type="evidence" value="ECO:0007669"/>
    <property type="project" value="UniProtKB-KW"/>
</dbReference>
<dbReference type="InterPro" id="IPR014169">
    <property type="entry name" value="Pal_lipo_C"/>
</dbReference>
<evidence type="ECO:0000256" key="4">
    <source>
        <dbReference type="ARBA" id="ARBA00023237"/>
    </source>
</evidence>
<feature type="domain" description="OmpA-like" evidence="8">
    <location>
        <begin position="66"/>
        <end position="179"/>
    </location>
</feature>
<dbReference type="InterPro" id="IPR036737">
    <property type="entry name" value="OmpA-like_sf"/>
</dbReference>
<accession>A0A8A4TWP0</accession>
<feature type="region of interest" description="Disordered" evidence="7">
    <location>
        <begin position="1"/>
        <end position="64"/>
    </location>
</feature>
<proteinExistence type="predicted"/>
<dbReference type="KEGG" id="scor:J3U87_03145"/>
<reference evidence="9" key="1">
    <citation type="submission" date="2021-03" db="EMBL/GenBank/DDBJ databases">
        <title>Acanthopleuribacteraceae sp. M133.</title>
        <authorList>
            <person name="Wang G."/>
        </authorList>
    </citation>
    <scope>NUCLEOTIDE SEQUENCE</scope>
    <source>
        <strain evidence="9">M133</strain>
    </source>
</reference>
<sequence length="179" mass="20197">MGCPGPQAPTRGPDTTSGQGSVYGDGRDQEDATRISDDNYAYTPSDYEDESIDSRRLNVLDPYDPSKGDPSLDWEPIYFDFDQAALTSRAREKLKRYASTLKQNPKLPVLLEGHCDTRGTENYNLALGERRAQAVKRYLEQLGVPPSQMRTISYGELKPLKPDQTEQAWAQNRRVSFTF</sequence>
<evidence type="ECO:0000256" key="1">
    <source>
        <dbReference type="ARBA" id="ARBA00004442"/>
    </source>
</evidence>
<gene>
    <name evidence="9" type="primary">pal</name>
    <name evidence="9" type="ORF">J3U87_03145</name>
</gene>
<dbReference type="Proteomes" id="UP000663929">
    <property type="component" value="Chromosome"/>
</dbReference>
<dbReference type="PANTHER" id="PTHR30329:SF21">
    <property type="entry name" value="LIPOPROTEIN YIAD-RELATED"/>
    <property type="match status" value="1"/>
</dbReference>
<dbReference type="CDD" id="cd07185">
    <property type="entry name" value="OmpA_C-like"/>
    <property type="match status" value="1"/>
</dbReference>
<dbReference type="PANTHER" id="PTHR30329">
    <property type="entry name" value="STATOR ELEMENT OF FLAGELLAR MOTOR COMPLEX"/>
    <property type="match status" value="1"/>
</dbReference>
<keyword evidence="5" id="KW-0131">Cell cycle</keyword>
<keyword evidence="10" id="KW-1185">Reference proteome</keyword>
<dbReference type="InterPro" id="IPR050330">
    <property type="entry name" value="Bact_OuterMem_StrucFunc"/>
</dbReference>
<evidence type="ECO:0000313" key="9">
    <source>
        <dbReference type="EMBL" id="QTD54376.1"/>
    </source>
</evidence>
<keyword evidence="2" id="KW-0132">Cell division</keyword>
<evidence type="ECO:0000313" key="10">
    <source>
        <dbReference type="Proteomes" id="UP000663929"/>
    </source>
</evidence>
<evidence type="ECO:0000259" key="8">
    <source>
        <dbReference type="PROSITE" id="PS51123"/>
    </source>
</evidence>
<name>A0A8A4TWP0_SULCO</name>
<evidence type="ECO:0000256" key="6">
    <source>
        <dbReference type="PROSITE-ProRule" id="PRU00473"/>
    </source>
</evidence>
<evidence type="ECO:0000256" key="5">
    <source>
        <dbReference type="ARBA" id="ARBA00023306"/>
    </source>
</evidence>
<dbReference type="Gene3D" id="3.30.1330.60">
    <property type="entry name" value="OmpA-like domain"/>
    <property type="match status" value="1"/>
</dbReference>
<dbReference type="Pfam" id="PF00691">
    <property type="entry name" value="OmpA"/>
    <property type="match status" value="1"/>
</dbReference>
<dbReference type="GO" id="GO:0009279">
    <property type="term" value="C:cell outer membrane"/>
    <property type="evidence" value="ECO:0007669"/>
    <property type="project" value="UniProtKB-SubCell"/>
</dbReference>
<keyword evidence="9" id="KW-0449">Lipoprotein</keyword>
<comment type="subcellular location">
    <subcellularLocation>
        <location evidence="1">Cell outer membrane</location>
    </subcellularLocation>
</comment>
<dbReference type="NCBIfam" id="TIGR02802">
    <property type="entry name" value="Pal_lipo"/>
    <property type="match status" value="1"/>
</dbReference>